<name>A0A383EUV7_9ZZZZ</name>
<dbReference type="GO" id="GO:0019867">
    <property type="term" value="C:outer membrane"/>
    <property type="evidence" value="ECO:0007669"/>
    <property type="project" value="InterPro"/>
</dbReference>
<dbReference type="Pfam" id="PF04453">
    <property type="entry name" value="LptD"/>
    <property type="match status" value="1"/>
</dbReference>
<gene>
    <name evidence="2" type="ORF">METZ01_LOCUS512879</name>
</gene>
<sequence length="205" mass="24447">SIEPFYLNKQIDYMNPLAKRNRSPFVAEFKTLISNNIWSKGLIEWDDRSNKINSASLGFAYTKDQKRRIELRSVYRRKDPNYSYIPWQDLKTPTNQTELLMQWPFSKSISIFGRLMKDHQFNQSKDILFGFEYSNCCLKLGLMHRKWIEEEYFSWRSDYLTPFEALSQGLNPSKEKNRIYVFFELKKIGRLGKQISKVISSPKLE</sequence>
<organism evidence="2">
    <name type="scientific">marine metagenome</name>
    <dbReference type="NCBI Taxonomy" id="408172"/>
    <lineage>
        <taxon>unclassified sequences</taxon>
        <taxon>metagenomes</taxon>
        <taxon>ecological metagenomes</taxon>
    </lineage>
</organism>
<dbReference type="EMBL" id="UINC01228630">
    <property type="protein sequence ID" value="SVE60025.1"/>
    <property type="molecule type" value="Genomic_DNA"/>
</dbReference>
<reference evidence="2" key="1">
    <citation type="submission" date="2018-05" db="EMBL/GenBank/DDBJ databases">
        <authorList>
            <person name="Lanie J.A."/>
            <person name="Ng W.-L."/>
            <person name="Kazmierczak K.M."/>
            <person name="Andrzejewski T.M."/>
            <person name="Davidsen T.M."/>
            <person name="Wayne K.J."/>
            <person name="Tettelin H."/>
            <person name="Glass J.I."/>
            <person name="Rusch D."/>
            <person name="Podicherti R."/>
            <person name="Tsui H.-C.T."/>
            <person name="Winkler M.E."/>
        </authorList>
    </citation>
    <scope>NUCLEOTIDE SEQUENCE</scope>
</reference>
<protein>
    <recommendedName>
        <fullName evidence="1">LptD C-terminal domain-containing protein</fullName>
    </recommendedName>
</protein>
<dbReference type="AlphaFoldDB" id="A0A383EUV7"/>
<dbReference type="GO" id="GO:0061024">
    <property type="term" value="P:membrane organization"/>
    <property type="evidence" value="ECO:0007669"/>
    <property type="project" value="InterPro"/>
</dbReference>
<proteinExistence type="predicted"/>
<evidence type="ECO:0000313" key="2">
    <source>
        <dbReference type="EMBL" id="SVE60025.1"/>
    </source>
</evidence>
<dbReference type="InterPro" id="IPR007543">
    <property type="entry name" value="LptD_C"/>
</dbReference>
<feature type="domain" description="LptD C-terminal" evidence="1">
    <location>
        <begin position="5"/>
        <end position="108"/>
    </location>
</feature>
<feature type="non-terminal residue" evidence="2">
    <location>
        <position position="1"/>
    </location>
</feature>
<accession>A0A383EUV7</accession>
<evidence type="ECO:0000259" key="1">
    <source>
        <dbReference type="Pfam" id="PF04453"/>
    </source>
</evidence>